<keyword evidence="3" id="KW-1185">Reference proteome</keyword>
<dbReference type="PROSITE" id="PS51186">
    <property type="entry name" value="GNAT"/>
    <property type="match status" value="1"/>
</dbReference>
<keyword evidence="2" id="KW-0808">Transferase</keyword>
<proteinExistence type="predicted"/>
<comment type="caution">
    <text evidence="2">The sequence shown here is derived from an EMBL/GenBank/DDBJ whole genome shotgun (WGS) entry which is preliminary data.</text>
</comment>
<dbReference type="InterPro" id="IPR000182">
    <property type="entry name" value="GNAT_dom"/>
</dbReference>
<organism evidence="2 3">
    <name type="scientific">Priestia koreensis</name>
    <dbReference type="NCBI Taxonomy" id="284581"/>
    <lineage>
        <taxon>Bacteria</taxon>
        <taxon>Bacillati</taxon>
        <taxon>Bacillota</taxon>
        <taxon>Bacilli</taxon>
        <taxon>Bacillales</taxon>
        <taxon>Bacillaceae</taxon>
        <taxon>Priestia</taxon>
    </lineage>
</organism>
<evidence type="ECO:0000313" key="3">
    <source>
        <dbReference type="Proteomes" id="UP000037558"/>
    </source>
</evidence>
<dbReference type="Gene3D" id="3.40.630.30">
    <property type="match status" value="1"/>
</dbReference>
<feature type="domain" description="N-acetyltransferase" evidence="1">
    <location>
        <begin position="11"/>
        <end position="170"/>
    </location>
</feature>
<accession>A0A0M0L9R9</accession>
<dbReference type="InterPro" id="IPR016181">
    <property type="entry name" value="Acyl_CoA_acyltransferase"/>
</dbReference>
<dbReference type="EMBL" id="LILC01000007">
    <property type="protein sequence ID" value="KOO47602.1"/>
    <property type="molecule type" value="Genomic_DNA"/>
</dbReference>
<dbReference type="AlphaFoldDB" id="A0A0M0L9R9"/>
<dbReference type="RefSeq" id="WP_053400513.1">
    <property type="nucleotide sequence ID" value="NZ_LILC01000007.1"/>
</dbReference>
<evidence type="ECO:0000259" key="1">
    <source>
        <dbReference type="PROSITE" id="PS51186"/>
    </source>
</evidence>
<dbReference type="PANTHER" id="PTHR43415:SF3">
    <property type="entry name" value="GNAT-FAMILY ACETYLTRANSFERASE"/>
    <property type="match status" value="1"/>
</dbReference>
<dbReference type="GO" id="GO:0016747">
    <property type="term" value="F:acyltransferase activity, transferring groups other than amino-acyl groups"/>
    <property type="evidence" value="ECO:0007669"/>
    <property type="project" value="InterPro"/>
</dbReference>
<reference evidence="3" key="1">
    <citation type="submission" date="2015-08" db="EMBL/GenBank/DDBJ databases">
        <title>Fjat-14210 dsm16467.</title>
        <authorList>
            <person name="Liu B."/>
            <person name="Wang J."/>
            <person name="Zhu Y."/>
            <person name="Liu G."/>
            <person name="Chen Q."/>
            <person name="Chen Z."/>
            <person name="Lan J."/>
            <person name="Che J."/>
            <person name="Ge C."/>
            <person name="Shi H."/>
            <person name="Pan Z."/>
            <person name="Liu X."/>
        </authorList>
    </citation>
    <scope>NUCLEOTIDE SEQUENCE [LARGE SCALE GENOMIC DNA]</scope>
    <source>
        <strain evidence="3">DSM 16467</strain>
    </source>
</reference>
<dbReference type="PATRIC" id="fig|284581.3.peg.4616"/>
<dbReference type="SUPFAM" id="SSF55729">
    <property type="entry name" value="Acyl-CoA N-acyltransferases (Nat)"/>
    <property type="match status" value="1"/>
</dbReference>
<dbReference type="OrthoDB" id="9795206at2"/>
<gene>
    <name evidence="2" type="ORF">AMD01_06080</name>
</gene>
<name>A0A0M0L9R9_9BACI</name>
<dbReference type="Proteomes" id="UP000037558">
    <property type="component" value="Unassembled WGS sequence"/>
</dbReference>
<dbReference type="Pfam" id="PF13302">
    <property type="entry name" value="Acetyltransf_3"/>
    <property type="match status" value="1"/>
</dbReference>
<dbReference type="PANTHER" id="PTHR43415">
    <property type="entry name" value="SPERMIDINE N(1)-ACETYLTRANSFERASE"/>
    <property type="match status" value="1"/>
</dbReference>
<sequence>MNANKNISQCLKIRPLTINDYETVLKWSKDDSFCSANGWDLNRSPEEVYSWWLKCVNNVAEDFIRMGIELNEKLIGYADLACIKDNTAELGIAIGESGLWGKGLGYNSAICMMEYASKKLGITTFNAETHEANVRSRKMLQKIGFKEISRLGSEEYLGMNSQLIQYKLNL</sequence>
<evidence type="ECO:0000313" key="2">
    <source>
        <dbReference type="EMBL" id="KOO47602.1"/>
    </source>
</evidence>
<protein>
    <submittedName>
        <fullName evidence="2">GCN5 family acetyltransferase</fullName>
    </submittedName>
</protein>
<dbReference type="STRING" id="284581.AMD01_06080"/>